<gene>
    <name evidence="3" type="ORF">GLP40_22930</name>
</gene>
<evidence type="ECO:0000256" key="1">
    <source>
        <dbReference type="ARBA" id="ARBA00022729"/>
    </source>
</evidence>
<dbReference type="InterPro" id="IPR036749">
    <property type="entry name" value="Expansin_CBD_sf"/>
</dbReference>
<sequence>MHRTGHEEVHPGSPWLWTILAGAVVVALATWWIRPQSLSCGTASPAATVITLPAATAPSSVTPQQIQTQEWQPAPEQGEARFYAFSQNAACSLPDLPLDGYYVGVPTGQYDGSAPCGSYVDIDGPLGSVRAQIVDRCPGCDPGQYNLSRSAFEAIANTADGVAAIRVSHVRDPDPAPELFYRVQQSSSPSWIGILFSGTGNPIAQVFLRPDASGDYRPLRRGDDNYWSISGLGSGPFAAEVTDIYGHAAFVSGITIEPGQVRRTGIHLYEIPADPPVTPPPPAAQAAMTTVAAAPSACKP</sequence>
<dbReference type="Gene3D" id="2.40.40.10">
    <property type="entry name" value="RlpA-like domain"/>
    <property type="match status" value="1"/>
</dbReference>
<dbReference type="CDD" id="cd22272">
    <property type="entry name" value="DPBB_EXLX1-like"/>
    <property type="match status" value="1"/>
</dbReference>
<dbReference type="SUPFAM" id="SSF50685">
    <property type="entry name" value="Barwin-like endoglucanases"/>
    <property type="match status" value="1"/>
</dbReference>
<name>A0A6I3KZZ6_9NOCA</name>
<dbReference type="Proteomes" id="UP000432464">
    <property type="component" value="Unassembled WGS sequence"/>
</dbReference>
<dbReference type="PANTHER" id="PTHR31836">
    <property type="match status" value="1"/>
</dbReference>
<keyword evidence="2" id="KW-0472">Membrane</keyword>
<dbReference type="SUPFAM" id="SSF49590">
    <property type="entry name" value="PHL pollen allergen"/>
    <property type="match status" value="1"/>
</dbReference>
<comment type="caution">
    <text evidence="3">The sequence shown here is derived from an EMBL/GenBank/DDBJ whole genome shotgun (WGS) entry which is preliminary data.</text>
</comment>
<dbReference type="InterPro" id="IPR036908">
    <property type="entry name" value="RlpA-like_sf"/>
</dbReference>
<feature type="transmembrane region" description="Helical" evidence="2">
    <location>
        <begin position="15"/>
        <end position="33"/>
    </location>
</feature>
<keyword evidence="2" id="KW-1133">Transmembrane helix</keyword>
<dbReference type="InterPro" id="IPR049818">
    <property type="entry name" value="Expansin_EXLX1-like"/>
</dbReference>
<evidence type="ECO:0000313" key="3">
    <source>
        <dbReference type="EMBL" id="MTE15612.1"/>
    </source>
</evidence>
<evidence type="ECO:0008006" key="5">
    <source>
        <dbReference type="Google" id="ProtNLM"/>
    </source>
</evidence>
<keyword evidence="2" id="KW-0812">Transmembrane</keyword>
<keyword evidence="1" id="KW-0732">Signal</keyword>
<dbReference type="RefSeq" id="WP_154790072.1">
    <property type="nucleotide sequence ID" value="NZ_WMBB01000011.1"/>
</dbReference>
<dbReference type="AlphaFoldDB" id="A0A6I3KZZ6"/>
<organism evidence="3 4">
    <name type="scientific">Nocardia aurantiaca</name>
    <dbReference type="NCBI Taxonomy" id="2675850"/>
    <lineage>
        <taxon>Bacteria</taxon>
        <taxon>Bacillati</taxon>
        <taxon>Actinomycetota</taxon>
        <taxon>Actinomycetes</taxon>
        <taxon>Mycobacteriales</taxon>
        <taxon>Nocardiaceae</taxon>
        <taxon>Nocardia</taxon>
    </lineage>
</organism>
<reference evidence="3 4" key="1">
    <citation type="submission" date="2019-11" db="EMBL/GenBank/DDBJ databases">
        <title>Nocardia sp. nov. CT2-14 isolated from soil.</title>
        <authorList>
            <person name="Kanchanasin P."/>
            <person name="Tanasupawat S."/>
            <person name="Yuki M."/>
            <person name="Kudo T."/>
        </authorList>
    </citation>
    <scope>NUCLEOTIDE SEQUENCE [LARGE SCALE GENOMIC DNA]</scope>
    <source>
        <strain evidence="3 4">CT2-14</strain>
    </source>
</reference>
<proteinExistence type="predicted"/>
<keyword evidence="4" id="KW-1185">Reference proteome</keyword>
<dbReference type="EMBL" id="WMBB01000011">
    <property type="protein sequence ID" value="MTE15612.1"/>
    <property type="molecule type" value="Genomic_DNA"/>
</dbReference>
<evidence type="ECO:0000313" key="4">
    <source>
        <dbReference type="Proteomes" id="UP000432464"/>
    </source>
</evidence>
<evidence type="ECO:0000256" key="2">
    <source>
        <dbReference type="SAM" id="Phobius"/>
    </source>
</evidence>
<dbReference type="NCBIfam" id="NF041144">
    <property type="entry name" value="expansin_EXLX1"/>
    <property type="match status" value="1"/>
</dbReference>
<accession>A0A6I3KZZ6</accession>
<protein>
    <recommendedName>
        <fullName evidence="5">RlpA-like protein double-psi beta-barrel domain-containing protein</fullName>
    </recommendedName>
</protein>
<dbReference type="Gene3D" id="2.60.40.760">
    <property type="entry name" value="Expansin, cellulose-binding-like domain"/>
    <property type="match status" value="1"/>
</dbReference>
<dbReference type="PANTHER" id="PTHR31836:SF21">
    <property type="entry name" value="EXPANSIN-LIKE PROTEIN 7"/>
    <property type="match status" value="1"/>
</dbReference>
<dbReference type="InterPro" id="IPR051477">
    <property type="entry name" value="Expansin_CellWall"/>
</dbReference>